<dbReference type="InterPro" id="IPR036705">
    <property type="entry name" value="Ribosyl_crysJ1_sf"/>
</dbReference>
<feature type="binding site" evidence="12">
    <location>
        <position position="273"/>
    </location>
    <ligand>
        <name>Mg(2+)</name>
        <dbReference type="ChEBI" id="CHEBI:18420"/>
        <label>1</label>
    </ligand>
</feature>
<comment type="cofactor">
    <cofactor evidence="12">
        <name>Mg(2+)</name>
        <dbReference type="ChEBI" id="CHEBI:18420"/>
    </cofactor>
    <text evidence="12">Binds 2 magnesium ions per subunit.</text>
</comment>
<evidence type="ECO:0000256" key="12">
    <source>
        <dbReference type="PIRSR" id="PIRSR605502-1"/>
    </source>
</evidence>
<keyword evidence="3" id="KW-0378">Hydrolase</keyword>
<dbReference type="AlphaFoldDB" id="A0AAW2ZBE3"/>
<feature type="binding site" evidence="12">
    <location>
        <position position="57"/>
    </location>
    <ligand>
        <name>Mg(2+)</name>
        <dbReference type="ChEBI" id="CHEBI:18420"/>
        <label>1</label>
    </ligand>
</feature>
<dbReference type="Pfam" id="PF03747">
    <property type="entry name" value="ADP_ribosyl_GH"/>
    <property type="match status" value="1"/>
</dbReference>
<dbReference type="EMBL" id="JAOPGA020001252">
    <property type="protein sequence ID" value="KAL0486643.1"/>
    <property type="molecule type" value="Genomic_DNA"/>
</dbReference>
<gene>
    <name evidence="13" type="ORF">AKO1_001554</name>
</gene>
<dbReference type="GO" id="GO:0004649">
    <property type="term" value="F:poly(ADP-ribose) glycohydrolase activity"/>
    <property type="evidence" value="ECO:0007669"/>
    <property type="project" value="UniProtKB-EC"/>
</dbReference>
<evidence type="ECO:0000256" key="5">
    <source>
        <dbReference type="ARBA" id="ARBA00042398"/>
    </source>
</evidence>
<evidence type="ECO:0000256" key="3">
    <source>
        <dbReference type="ARBA" id="ARBA00022801"/>
    </source>
</evidence>
<dbReference type="GO" id="GO:0046872">
    <property type="term" value="F:metal ion binding"/>
    <property type="evidence" value="ECO:0007669"/>
    <property type="project" value="UniProtKB-KW"/>
</dbReference>
<dbReference type="PANTHER" id="PTHR16222:SF24">
    <property type="entry name" value="ADP-RIBOSYLHYDROLASE ARH3"/>
    <property type="match status" value="1"/>
</dbReference>
<feature type="binding site" evidence="12">
    <location>
        <position position="272"/>
    </location>
    <ligand>
        <name>Mg(2+)</name>
        <dbReference type="ChEBI" id="CHEBI:18420"/>
        <label>1</label>
    </ligand>
</feature>
<keyword evidence="12" id="KW-0460">Magnesium</keyword>
<feature type="binding site" evidence="12">
    <location>
        <position position="270"/>
    </location>
    <ligand>
        <name>Mg(2+)</name>
        <dbReference type="ChEBI" id="CHEBI:18420"/>
        <label>1</label>
    </ligand>
</feature>
<sequence length="438" mass="49191">MSSKNTEDRFLGSLVGLAVGDALGTTNEFVPQHAVKPIADIIGGGKFRLLPGMWTDDTSMALCLAESIIESSGKFDGVDQQERYYRWYMDGHLSSTGKCFDIGKTVRKHLLENLKEKREFHPHISDGASGNGALMRMCPITLLHSLLKFNDSVLYKSGLNSMTTHPSEISRDCSRYFAALIVGAINGATKQDLLKPLYTPSHLSSDYWENNPLREEVLSVVRDQTYLSKTPPDIQNGAYVVISMEAALWGFFNYNSFEEGALAISNLGDDSDTVAAIFGQLAGAFYGFDGIPATWREKITLLPLLICFSKELHSMAVQFAELEQKGLFSEESTSQKSDTYVEMKQLNDLMESEYALIMRKMDPSPRQYKSIDDFNKDVEVFESKYHDLARTLSNVDECDKQSIFNDFHNRLMKRDKEPLELMISRKSGMGSLFSGIRK</sequence>
<dbReference type="EC" id="3.2.1.143" evidence="2"/>
<dbReference type="InterPro" id="IPR005502">
    <property type="entry name" value="Ribosyl_crysJ1"/>
</dbReference>
<evidence type="ECO:0000256" key="6">
    <source>
        <dbReference type="ARBA" id="ARBA00042471"/>
    </source>
</evidence>
<evidence type="ECO:0000313" key="13">
    <source>
        <dbReference type="EMBL" id="KAL0486643.1"/>
    </source>
</evidence>
<dbReference type="Gene3D" id="1.10.4080.10">
    <property type="entry name" value="ADP-ribosylation/Crystallin J1"/>
    <property type="match status" value="1"/>
</dbReference>
<evidence type="ECO:0000256" key="2">
    <source>
        <dbReference type="ARBA" id="ARBA00012255"/>
    </source>
</evidence>
<evidence type="ECO:0000256" key="11">
    <source>
        <dbReference type="ARBA" id="ARBA00049015"/>
    </source>
</evidence>
<comment type="caution">
    <text evidence="13">The sequence shown here is derived from an EMBL/GenBank/DDBJ whole genome shotgun (WGS) entry which is preliminary data.</text>
</comment>
<reference evidence="13 14" key="1">
    <citation type="submission" date="2024-03" db="EMBL/GenBank/DDBJ databases">
        <title>The Acrasis kona genome and developmental transcriptomes reveal deep origins of eukaryotic multicellular pathways.</title>
        <authorList>
            <person name="Sheikh S."/>
            <person name="Fu C.-J."/>
            <person name="Brown M.W."/>
            <person name="Baldauf S.L."/>
        </authorList>
    </citation>
    <scope>NUCLEOTIDE SEQUENCE [LARGE SCALE GENOMIC DNA]</scope>
    <source>
        <strain evidence="13 14">ATCC MYA-3509</strain>
    </source>
</reference>
<evidence type="ECO:0000256" key="7">
    <source>
        <dbReference type="ARBA" id="ARBA00042722"/>
    </source>
</evidence>
<comment type="catalytic activity">
    <reaction evidence="11">
        <text>alpha-NAD(+) + H2O = ADP-D-ribose + nicotinamide + H(+)</text>
        <dbReference type="Rhea" id="RHEA:68792"/>
        <dbReference type="ChEBI" id="CHEBI:15377"/>
        <dbReference type="ChEBI" id="CHEBI:15378"/>
        <dbReference type="ChEBI" id="CHEBI:17154"/>
        <dbReference type="ChEBI" id="CHEBI:57967"/>
        <dbReference type="ChEBI" id="CHEBI:77017"/>
    </reaction>
</comment>
<evidence type="ECO:0000256" key="10">
    <source>
        <dbReference type="ARBA" id="ARBA00043193"/>
    </source>
</evidence>
<organism evidence="13 14">
    <name type="scientific">Acrasis kona</name>
    <dbReference type="NCBI Taxonomy" id="1008807"/>
    <lineage>
        <taxon>Eukaryota</taxon>
        <taxon>Discoba</taxon>
        <taxon>Heterolobosea</taxon>
        <taxon>Tetramitia</taxon>
        <taxon>Eutetramitia</taxon>
        <taxon>Acrasidae</taxon>
        <taxon>Acrasis</taxon>
    </lineage>
</organism>
<feature type="binding site" evidence="12">
    <location>
        <position position="56"/>
    </location>
    <ligand>
        <name>Mg(2+)</name>
        <dbReference type="ChEBI" id="CHEBI:18420"/>
        <label>1</label>
    </ligand>
</feature>
<dbReference type="PANTHER" id="PTHR16222">
    <property type="entry name" value="ADP-RIBOSYLGLYCOHYDROLASE"/>
    <property type="match status" value="1"/>
</dbReference>
<proteinExistence type="inferred from homology"/>
<evidence type="ECO:0000313" key="14">
    <source>
        <dbReference type="Proteomes" id="UP001431209"/>
    </source>
</evidence>
<evidence type="ECO:0000256" key="8">
    <source>
        <dbReference type="ARBA" id="ARBA00042850"/>
    </source>
</evidence>
<dbReference type="Proteomes" id="UP001431209">
    <property type="component" value="Unassembled WGS sequence"/>
</dbReference>
<protein>
    <recommendedName>
        <fullName evidence="4">ADP-ribosylhydrolase ARH3</fullName>
        <ecNumber evidence="2">3.2.1.143</ecNumber>
    </recommendedName>
    <alternativeName>
        <fullName evidence="5">ADP-ribose glycohydrolase ARH3</fullName>
    </alternativeName>
    <alternativeName>
        <fullName evidence="6">ADP-ribosylhydrolase 3</fullName>
    </alternativeName>
    <alternativeName>
        <fullName evidence="9">O-acetyl-ADP-ribose deacetylase ARH3</fullName>
    </alternativeName>
    <alternativeName>
        <fullName evidence="10">Poly(ADP-ribose) glycohydrolase ARH3</fullName>
    </alternativeName>
    <alternativeName>
        <fullName evidence="8">[Protein ADP-ribosylarginine] hydrolase-like protein 2</fullName>
    </alternativeName>
    <alternativeName>
        <fullName evidence="7">[Protein ADP-ribosylserine] hydrolase</fullName>
    </alternativeName>
</protein>
<feature type="binding site" evidence="12">
    <location>
        <position position="55"/>
    </location>
    <ligand>
        <name>Mg(2+)</name>
        <dbReference type="ChEBI" id="CHEBI:18420"/>
        <label>1</label>
    </ligand>
</feature>
<evidence type="ECO:0000256" key="9">
    <source>
        <dbReference type="ARBA" id="ARBA00043187"/>
    </source>
</evidence>
<accession>A0AAW2ZBE3</accession>
<keyword evidence="14" id="KW-1185">Reference proteome</keyword>
<dbReference type="SUPFAM" id="SSF101478">
    <property type="entry name" value="ADP-ribosylglycohydrolase"/>
    <property type="match status" value="1"/>
</dbReference>
<dbReference type="InterPro" id="IPR050792">
    <property type="entry name" value="ADP-ribosylglycohydrolase"/>
</dbReference>
<keyword evidence="12" id="KW-0479">Metal-binding</keyword>
<evidence type="ECO:0000256" key="4">
    <source>
        <dbReference type="ARBA" id="ARBA00041057"/>
    </source>
</evidence>
<name>A0AAW2ZBE3_9EUKA</name>
<comment type="similarity">
    <text evidence="1">Belongs to the ADP-ribosylglycohydrolase family.</text>
</comment>
<evidence type="ECO:0000256" key="1">
    <source>
        <dbReference type="ARBA" id="ARBA00010702"/>
    </source>
</evidence>